<dbReference type="SUPFAM" id="SSF55931">
    <property type="entry name" value="Glutamine synthetase/guanido kinase"/>
    <property type="match status" value="1"/>
</dbReference>
<dbReference type="EMBL" id="JH816199">
    <property type="protein sequence ID" value="EKC18655.1"/>
    <property type="molecule type" value="Genomic_DNA"/>
</dbReference>
<evidence type="ECO:0000256" key="8">
    <source>
        <dbReference type="PROSITE-ProRule" id="PRU01331"/>
    </source>
</evidence>
<evidence type="ECO:0000259" key="10">
    <source>
        <dbReference type="PROSITE" id="PS51987"/>
    </source>
</evidence>
<evidence type="ECO:0000256" key="7">
    <source>
        <dbReference type="ARBA" id="ARBA00022840"/>
    </source>
</evidence>
<dbReference type="AlphaFoldDB" id="K1PQH3"/>
<dbReference type="FunFam" id="3.30.590.10:FF:000011">
    <property type="entry name" value="Glutamine synthetase"/>
    <property type="match status" value="1"/>
</dbReference>
<dbReference type="GO" id="GO:0004356">
    <property type="term" value="F:glutamine synthetase activity"/>
    <property type="evidence" value="ECO:0007669"/>
    <property type="project" value="UniProtKB-EC"/>
</dbReference>
<comment type="similarity">
    <text evidence="2 8 9">Belongs to the glutamine synthetase family.</text>
</comment>
<evidence type="ECO:0000256" key="3">
    <source>
        <dbReference type="ARBA" id="ARBA00012937"/>
    </source>
</evidence>
<evidence type="ECO:0000313" key="11">
    <source>
        <dbReference type="EMBL" id="EKC18655.1"/>
    </source>
</evidence>
<dbReference type="InterPro" id="IPR014746">
    <property type="entry name" value="Gln_synth/guanido_kin_cat_dom"/>
</dbReference>
<keyword evidence="6" id="KW-0547">Nucleotide-binding</keyword>
<evidence type="ECO:0000256" key="5">
    <source>
        <dbReference type="ARBA" id="ARBA00022598"/>
    </source>
</evidence>
<accession>K1PQH3</accession>
<dbReference type="Pfam" id="PF00120">
    <property type="entry name" value="Gln-synt_C"/>
    <property type="match status" value="1"/>
</dbReference>
<dbReference type="GO" id="GO:0005524">
    <property type="term" value="F:ATP binding"/>
    <property type="evidence" value="ECO:0007669"/>
    <property type="project" value="UniProtKB-KW"/>
</dbReference>
<evidence type="ECO:0000256" key="2">
    <source>
        <dbReference type="ARBA" id="ARBA00009897"/>
    </source>
</evidence>
<dbReference type="PROSITE" id="PS51987">
    <property type="entry name" value="GS_CATALYTIC"/>
    <property type="match status" value="1"/>
</dbReference>
<evidence type="ECO:0000256" key="4">
    <source>
        <dbReference type="ARBA" id="ARBA00022490"/>
    </source>
</evidence>
<sequence length="352" mass="40070">MATKEPGHLLSGIRNRTGKVILEYVFLNHTRCDILDQTRVVDSEPRSVGDFNTRVGCTKTMNRLDFDPVTGYRPEKAREPWFGIEQEYYVINDEGIPCSYDPEKFNYDTLDPLHAPVFFSNLLVMYNHVGHPHNKNVGLERELSSSHFLACLYAGVKIGGRNRENGPSQWEYQIGPCEGVAIGDHLYMSRYILHRLAETFGVRVSFRPAPLPGVRTIAGGHLNFSTVQMREEGGTRYIMHAIELLSKSHQQELFKCYDPSPDSENTKRMESQNTEHWIPKVDEFTFGVGLKRSTTVRIPKLVDMDGRGYFEDRRPGSNMDPYAAADVLVRACILGDFLKPGFEYLKNLCLPD</sequence>
<organism evidence="11">
    <name type="scientific">Magallana gigas</name>
    <name type="common">Pacific oyster</name>
    <name type="synonym">Crassostrea gigas</name>
    <dbReference type="NCBI Taxonomy" id="29159"/>
    <lineage>
        <taxon>Eukaryota</taxon>
        <taxon>Metazoa</taxon>
        <taxon>Spiralia</taxon>
        <taxon>Lophotrochozoa</taxon>
        <taxon>Mollusca</taxon>
        <taxon>Bivalvia</taxon>
        <taxon>Autobranchia</taxon>
        <taxon>Pteriomorphia</taxon>
        <taxon>Ostreida</taxon>
        <taxon>Ostreoidea</taxon>
        <taxon>Ostreidae</taxon>
        <taxon>Magallana</taxon>
    </lineage>
</organism>
<dbReference type="InterPro" id="IPR050292">
    <property type="entry name" value="Glutamine_Synthetase"/>
</dbReference>
<dbReference type="SMART" id="SM01230">
    <property type="entry name" value="Gln-synt_C"/>
    <property type="match status" value="1"/>
</dbReference>
<proteinExistence type="inferred from homology"/>
<keyword evidence="4" id="KW-0963">Cytoplasm</keyword>
<dbReference type="PANTHER" id="PTHR20852">
    <property type="entry name" value="GLUTAMINE SYNTHETASE"/>
    <property type="match status" value="1"/>
</dbReference>
<keyword evidence="5" id="KW-0436">Ligase</keyword>
<evidence type="ECO:0000256" key="6">
    <source>
        <dbReference type="ARBA" id="ARBA00022741"/>
    </source>
</evidence>
<comment type="subcellular location">
    <subcellularLocation>
        <location evidence="1">Cytoplasm</location>
    </subcellularLocation>
</comment>
<dbReference type="Gene3D" id="3.30.590.10">
    <property type="entry name" value="Glutamine synthetase/guanido kinase, catalytic domain"/>
    <property type="match status" value="1"/>
</dbReference>
<dbReference type="GO" id="GO:0006542">
    <property type="term" value="P:glutamine biosynthetic process"/>
    <property type="evidence" value="ECO:0007669"/>
    <property type="project" value="TreeGrafter"/>
</dbReference>
<gene>
    <name evidence="11" type="ORF">CGI_10011674</name>
</gene>
<dbReference type="EC" id="6.3.1.2" evidence="3"/>
<dbReference type="InParanoid" id="K1PQH3"/>
<dbReference type="InterPro" id="IPR008146">
    <property type="entry name" value="Gln_synth_cat_dom"/>
</dbReference>
<dbReference type="GO" id="GO:0005737">
    <property type="term" value="C:cytoplasm"/>
    <property type="evidence" value="ECO:0007669"/>
    <property type="project" value="UniProtKB-SubCell"/>
</dbReference>
<dbReference type="PANTHER" id="PTHR20852:SF57">
    <property type="entry name" value="GLUTAMINE SYNTHETASE 2 CYTOPLASMIC"/>
    <property type="match status" value="1"/>
</dbReference>
<keyword evidence="7" id="KW-0067">ATP-binding</keyword>
<evidence type="ECO:0000256" key="9">
    <source>
        <dbReference type="RuleBase" id="RU000384"/>
    </source>
</evidence>
<protein>
    <recommendedName>
        <fullName evidence="3">glutamine synthetase</fullName>
        <ecNumber evidence="3">6.3.1.2</ecNumber>
    </recommendedName>
</protein>
<dbReference type="HOGENOM" id="CLU_036762_0_0_1"/>
<name>K1PQH3_MAGGI</name>
<reference evidence="11" key="1">
    <citation type="journal article" date="2012" name="Nature">
        <title>The oyster genome reveals stress adaptation and complexity of shell formation.</title>
        <authorList>
            <person name="Zhang G."/>
            <person name="Fang X."/>
            <person name="Guo X."/>
            <person name="Li L."/>
            <person name="Luo R."/>
            <person name="Xu F."/>
            <person name="Yang P."/>
            <person name="Zhang L."/>
            <person name="Wang X."/>
            <person name="Qi H."/>
            <person name="Xiong Z."/>
            <person name="Que H."/>
            <person name="Xie Y."/>
            <person name="Holland P.W."/>
            <person name="Paps J."/>
            <person name="Zhu Y."/>
            <person name="Wu F."/>
            <person name="Chen Y."/>
            <person name="Wang J."/>
            <person name="Peng C."/>
            <person name="Meng J."/>
            <person name="Yang L."/>
            <person name="Liu J."/>
            <person name="Wen B."/>
            <person name="Zhang N."/>
            <person name="Huang Z."/>
            <person name="Zhu Q."/>
            <person name="Feng Y."/>
            <person name="Mount A."/>
            <person name="Hedgecock D."/>
            <person name="Xu Z."/>
            <person name="Liu Y."/>
            <person name="Domazet-Loso T."/>
            <person name="Du Y."/>
            <person name="Sun X."/>
            <person name="Zhang S."/>
            <person name="Liu B."/>
            <person name="Cheng P."/>
            <person name="Jiang X."/>
            <person name="Li J."/>
            <person name="Fan D."/>
            <person name="Wang W."/>
            <person name="Fu W."/>
            <person name="Wang T."/>
            <person name="Wang B."/>
            <person name="Zhang J."/>
            <person name="Peng Z."/>
            <person name="Li Y."/>
            <person name="Li N."/>
            <person name="Wang J."/>
            <person name="Chen M."/>
            <person name="He Y."/>
            <person name="Tan F."/>
            <person name="Song X."/>
            <person name="Zheng Q."/>
            <person name="Huang R."/>
            <person name="Yang H."/>
            <person name="Du X."/>
            <person name="Chen L."/>
            <person name="Yang M."/>
            <person name="Gaffney P.M."/>
            <person name="Wang S."/>
            <person name="Luo L."/>
            <person name="She Z."/>
            <person name="Ming Y."/>
            <person name="Huang W."/>
            <person name="Zhang S."/>
            <person name="Huang B."/>
            <person name="Zhang Y."/>
            <person name="Qu T."/>
            <person name="Ni P."/>
            <person name="Miao G."/>
            <person name="Wang J."/>
            <person name="Wang Q."/>
            <person name="Steinberg C.E."/>
            <person name="Wang H."/>
            <person name="Li N."/>
            <person name="Qian L."/>
            <person name="Zhang G."/>
            <person name="Li Y."/>
            <person name="Yang H."/>
            <person name="Liu X."/>
            <person name="Wang J."/>
            <person name="Yin Y."/>
            <person name="Wang J."/>
        </authorList>
    </citation>
    <scope>NUCLEOTIDE SEQUENCE [LARGE SCALE GENOMIC DNA]</scope>
    <source>
        <strain evidence="11">05x7-T-G4-1.051#20</strain>
    </source>
</reference>
<evidence type="ECO:0000256" key="1">
    <source>
        <dbReference type="ARBA" id="ARBA00004496"/>
    </source>
</evidence>
<feature type="domain" description="GS catalytic" evidence="10">
    <location>
        <begin position="53"/>
        <end position="352"/>
    </location>
</feature>